<dbReference type="KEGG" id="ppd:Ppro_0155"/>
<proteinExistence type="predicted"/>
<dbReference type="STRING" id="338966.Ppro_0155"/>
<gene>
    <name evidence="1" type="ordered locus">Ppro_0155</name>
</gene>
<protein>
    <submittedName>
        <fullName evidence="1">Uncharacterized protein</fullName>
    </submittedName>
</protein>
<dbReference type="AlphaFoldDB" id="A1AKC1"/>
<keyword evidence="2" id="KW-1185">Reference proteome</keyword>
<organism evidence="1 2">
    <name type="scientific">Pelobacter propionicus (strain DSM 2379 / NBRC 103807 / OttBd1)</name>
    <dbReference type="NCBI Taxonomy" id="338966"/>
    <lineage>
        <taxon>Bacteria</taxon>
        <taxon>Pseudomonadati</taxon>
        <taxon>Thermodesulfobacteriota</taxon>
        <taxon>Desulfuromonadia</taxon>
        <taxon>Desulfuromonadales</taxon>
        <taxon>Desulfuromonadaceae</taxon>
        <taxon>Pelobacter</taxon>
    </lineage>
</organism>
<dbReference type="HOGENOM" id="CLU_1693816_0_0_7"/>
<reference evidence="1 2" key="1">
    <citation type="submission" date="2006-10" db="EMBL/GenBank/DDBJ databases">
        <title>Complete sequence of chromosome of Pelobacter propionicus DSM 2379.</title>
        <authorList>
            <consortium name="US DOE Joint Genome Institute"/>
            <person name="Copeland A."/>
            <person name="Lucas S."/>
            <person name="Lapidus A."/>
            <person name="Barry K."/>
            <person name="Detter J.C."/>
            <person name="Glavina del Rio T."/>
            <person name="Hammon N."/>
            <person name="Israni S."/>
            <person name="Dalin E."/>
            <person name="Tice H."/>
            <person name="Pitluck S."/>
            <person name="Saunders E."/>
            <person name="Brettin T."/>
            <person name="Bruce D."/>
            <person name="Han C."/>
            <person name="Tapia R."/>
            <person name="Schmutz J."/>
            <person name="Larimer F."/>
            <person name="Land M."/>
            <person name="Hauser L."/>
            <person name="Kyrpides N."/>
            <person name="Kim E."/>
            <person name="Lovley D."/>
            <person name="Richardson P."/>
        </authorList>
    </citation>
    <scope>NUCLEOTIDE SEQUENCE [LARGE SCALE GENOMIC DNA]</scope>
    <source>
        <strain evidence="2">DSM 2379 / NBRC 103807 / OttBd1</strain>
    </source>
</reference>
<accession>A1AKC1</accession>
<dbReference type="Proteomes" id="UP000006732">
    <property type="component" value="Chromosome"/>
</dbReference>
<evidence type="ECO:0000313" key="1">
    <source>
        <dbReference type="EMBL" id="ABK97791.1"/>
    </source>
</evidence>
<dbReference type="EMBL" id="CP000482">
    <property type="protein sequence ID" value="ABK97791.1"/>
    <property type="molecule type" value="Genomic_DNA"/>
</dbReference>
<dbReference type="RefSeq" id="WP_011734105.1">
    <property type="nucleotide sequence ID" value="NC_008609.1"/>
</dbReference>
<name>A1AKC1_PELPD</name>
<evidence type="ECO:0000313" key="2">
    <source>
        <dbReference type="Proteomes" id="UP000006732"/>
    </source>
</evidence>
<sequence>MRLDELKSHCMTSSKLPELNRALVETRSEDCFVDDVDACLDIRTAERSFTGFSVDSISQGVLDVIDLLEQESYDDARKRLRSLGRNSDLSVEENITVELLYLYADAGLVAQTPDLRCKTRIQDFYDIRLEELAGTLPEEVHERLKQDGRRLLRAL</sequence>